<dbReference type="Gene3D" id="3.30.420.10">
    <property type="entry name" value="Ribonuclease H-like superfamily/Ribonuclease H"/>
    <property type="match status" value="1"/>
</dbReference>
<feature type="domain" description="3'-5' exoribonuclease Rv2179c-like" evidence="1">
    <location>
        <begin position="3"/>
        <end position="179"/>
    </location>
</feature>
<name>W0HLT8_9GAMM</name>
<dbReference type="Pfam" id="PF16473">
    <property type="entry name" value="Rv2179c-like"/>
    <property type="match status" value="1"/>
</dbReference>
<dbReference type="Proteomes" id="UP000019025">
    <property type="component" value="Chromosome"/>
</dbReference>
<reference evidence="2 3" key="1">
    <citation type="journal article" date="2014" name="Genome Biol. Evol.">
        <title>Genome degeneration and adaptation in a nascent stage of symbiosis.</title>
        <authorList>
            <person name="Oakeson K.F."/>
            <person name="Gil R."/>
            <person name="Clayton A.L."/>
            <person name="Dunn D.M."/>
            <person name="von Niederhausern A.C."/>
            <person name="Hamil C."/>
            <person name="Aoyagi A."/>
            <person name="Duval B."/>
            <person name="Baca A."/>
            <person name="Silva F.J."/>
            <person name="Vallier A."/>
            <person name="Jackson D.G."/>
            <person name="Latorre A."/>
            <person name="Weiss R.B."/>
            <person name="Heddi A."/>
            <person name="Moya A."/>
            <person name="Dale C."/>
        </authorList>
    </citation>
    <scope>NUCLEOTIDE SEQUENCE [LARGE SCALE GENOMIC DNA]</scope>
    <source>
        <strain evidence="3">none</strain>
    </source>
</reference>
<gene>
    <name evidence="2" type="ORF">SOPEG_3576</name>
</gene>
<sequence length="190" mass="21376">MMNHLMIDIETLGVRASAPLAAIGAVFFEPSTGQLGKAFYARVDPRSDEAAGARAEVDTALWWLRQDTEARAELIIEPRSSARDALNAFLNYINASQIPAGRKHLNIWCKGGNFDVGILDAAFERHGLPIPWHYWRVRDMRTLQCLAQATGYCSPARQILKHHTGEDAYYQAQVVAEIWQRHSDAFIEHC</sequence>
<dbReference type="GO" id="GO:0016740">
    <property type="term" value="F:transferase activity"/>
    <property type="evidence" value="ECO:0007669"/>
    <property type="project" value="UniProtKB-KW"/>
</dbReference>
<dbReference type="eggNOG" id="COG0847">
    <property type="taxonomic scope" value="Bacteria"/>
</dbReference>
<dbReference type="HOGENOM" id="CLU_094039_1_0_6"/>
<protein>
    <submittedName>
        <fullName evidence="2">Putative ribonuclease (Polynucleotidyl transferase) from prophage</fullName>
    </submittedName>
</protein>
<dbReference type="InterPro" id="IPR036397">
    <property type="entry name" value="RNaseH_sf"/>
</dbReference>
<organism evidence="2 3">
    <name type="scientific">Candidatus Sodalis pierantonii str. SOPE</name>
    <dbReference type="NCBI Taxonomy" id="2342"/>
    <lineage>
        <taxon>Bacteria</taxon>
        <taxon>Pseudomonadati</taxon>
        <taxon>Pseudomonadota</taxon>
        <taxon>Gammaproteobacteria</taxon>
        <taxon>Enterobacterales</taxon>
        <taxon>Bruguierivoracaceae</taxon>
        <taxon>Sodalis</taxon>
    </lineage>
</organism>
<keyword evidence="2" id="KW-0808">Transferase</keyword>
<dbReference type="KEGG" id="pes:SOPEG_3576"/>
<dbReference type="AlphaFoldDB" id="W0HLT8"/>
<dbReference type="GO" id="GO:0003676">
    <property type="term" value="F:nucleic acid binding"/>
    <property type="evidence" value="ECO:0007669"/>
    <property type="project" value="InterPro"/>
</dbReference>
<dbReference type="RefSeq" id="WP_081743067.1">
    <property type="nucleotide sequence ID" value="NZ_CP006568.1"/>
</dbReference>
<dbReference type="PATRIC" id="fig|2342.5.peg.3908"/>
<dbReference type="InterPro" id="IPR033390">
    <property type="entry name" value="Rv2179c-like"/>
</dbReference>
<proteinExistence type="predicted"/>
<dbReference type="InterPro" id="IPR012337">
    <property type="entry name" value="RNaseH-like_sf"/>
</dbReference>
<accession>W0HLT8</accession>
<evidence type="ECO:0000259" key="1">
    <source>
        <dbReference type="Pfam" id="PF16473"/>
    </source>
</evidence>
<keyword evidence="3" id="KW-1185">Reference proteome</keyword>
<evidence type="ECO:0000313" key="2">
    <source>
        <dbReference type="EMBL" id="AHF74809.1"/>
    </source>
</evidence>
<dbReference type="SUPFAM" id="SSF53098">
    <property type="entry name" value="Ribonuclease H-like"/>
    <property type="match status" value="1"/>
</dbReference>
<evidence type="ECO:0000313" key="3">
    <source>
        <dbReference type="Proteomes" id="UP000019025"/>
    </source>
</evidence>
<dbReference type="EMBL" id="CP006568">
    <property type="protein sequence ID" value="AHF74809.1"/>
    <property type="molecule type" value="Genomic_DNA"/>
</dbReference>